<evidence type="ECO:0000256" key="10">
    <source>
        <dbReference type="RuleBase" id="RU004106"/>
    </source>
</evidence>
<comment type="cofactor">
    <cofactor evidence="1 11">
        <name>pyridoxal 5'-phosphate</name>
        <dbReference type="ChEBI" id="CHEBI:597326"/>
    </cofactor>
</comment>
<proteinExistence type="inferred from homology"/>
<dbReference type="GO" id="GO:0046394">
    <property type="term" value="P:carboxylic acid biosynthetic process"/>
    <property type="evidence" value="ECO:0007669"/>
    <property type="project" value="UniProtKB-ARBA"/>
</dbReference>
<evidence type="ECO:0000256" key="11">
    <source>
        <dbReference type="RuleBase" id="RU004516"/>
    </source>
</evidence>
<dbReference type="PANTHER" id="PTHR42743:SF10">
    <property type="entry name" value="D-ALANINE AMINOTRANSFERASE"/>
    <property type="match status" value="1"/>
</dbReference>
<organism evidence="13 14">
    <name type="scientific">Neobacillus piezotolerans</name>
    <dbReference type="NCBI Taxonomy" id="2259171"/>
    <lineage>
        <taxon>Bacteria</taxon>
        <taxon>Bacillati</taxon>
        <taxon>Bacillota</taxon>
        <taxon>Bacilli</taxon>
        <taxon>Bacillales</taxon>
        <taxon>Bacillaceae</taxon>
        <taxon>Neobacillus</taxon>
    </lineage>
</organism>
<evidence type="ECO:0000256" key="12">
    <source>
        <dbReference type="RuleBase" id="RU004520"/>
    </source>
</evidence>
<comment type="caution">
    <text evidence="13">The sequence shown here is derived from an EMBL/GenBank/DDBJ whole genome shotgun (WGS) entry which is preliminary data.</text>
</comment>
<comment type="catalytic activity">
    <reaction evidence="9 12">
        <text>D-alanine + 2-oxoglutarate = D-glutamate + pyruvate</text>
        <dbReference type="Rhea" id="RHEA:15869"/>
        <dbReference type="ChEBI" id="CHEBI:15361"/>
        <dbReference type="ChEBI" id="CHEBI:16810"/>
        <dbReference type="ChEBI" id="CHEBI:29986"/>
        <dbReference type="ChEBI" id="CHEBI:57416"/>
        <dbReference type="EC" id="2.6.1.21"/>
    </reaction>
</comment>
<name>A0A3D8GQ34_9BACI</name>
<comment type="similarity">
    <text evidence="2 10">Belongs to the class-IV pyridoxal-phosphate-dependent aminotransferase family.</text>
</comment>
<evidence type="ECO:0000256" key="2">
    <source>
        <dbReference type="ARBA" id="ARBA00009320"/>
    </source>
</evidence>
<keyword evidence="8 11" id="KW-0663">Pyridoxal phosphate</keyword>
<dbReference type="GO" id="GO:0005829">
    <property type="term" value="C:cytosol"/>
    <property type="evidence" value="ECO:0007669"/>
    <property type="project" value="TreeGrafter"/>
</dbReference>
<dbReference type="PANTHER" id="PTHR42743">
    <property type="entry name" value="AMINO-ACID AMINOTRANSFERASE"/>
    <property type="match status" value="1"/>
</dbReference>
<dbReference type="Pfam" id="PF01063">
    <property type="entry name" value="Aminotran_4"/>
    <property type="match status" value="1"/>
</dbReference>
<evidence type="ECO:0000256" key="6">
    <source>
        <dbReference type="ARBA" id="ARBA00022576"/>
    </source>
</evidence>
<dbReference type="FunFam" id="3.20.10.10:FF:000002">
    <property type="entry name" value="D-alanine aminotransferase"/>
    <property type="match status" value="1"/>
</dbReference>
<accession>A0A3D8GQ34</accession>
<dbReference type="Proteomes" id="UP000257144">
    <property type="component" value="Unassembled WGS sequence"/>
</dbReference>
<dbReference type="InterPro" id="IPR001544">
    <property type="entry name" value="Aminotrans_IV"/>
</dbReference>
<dbReference type="OrthoDB" id="9805628at2"/>
<comment type="function">
    <text evidence="12">Acts on the D-isomers of alanine, leucine, aspartate, glutamate, aminobutyrate, norvaline and asparagine. The enzyme transfers an amino group from a substrate D-amino acid to the pyridoxal phosphate cofactor to form pyridoxamine and an alpha-keto acid in the first half-reaction.</text>
</comment>
<dbReference type="AlphaFoldDB" id="A0A3D8GQ34"/>
<keyword evidence="6 13" id="KW-0032">Aminotransferase</keyword>
<evidence type="ECO:0000313" key="13">
    <source>
        <dbReference type="EMBL" id="RDU36156.1"/>
    </source>
</evidence>
<evidence type="ECO:0000256" key="3">
    <source>
        <dbReference type="ARBA" id="ARBA00011738"/>
    </source>
</evidence>
<sequence>MEYVVFNGEIIERSQAKIDVEDRGYQFGDGVYEVIRVYNGKMFTANEHLERLVSSAEKIGMKLGWSIGELESLFATLIEKNGLGTGIVYMQVTRGASPRNHAFPPAGVAQTLVAYTRDMKRPVNNFANGVKTILAEDIRWLRCDIKSLNLLGNILAKQKAAEAGCYEAILHRGEKITEGSSSNIFIIKDGAVITHPANNYILNGITRQTLEKICAASGIPFIEKEFTVADLLGADEIAVGSTTSEITPVVEVDGKHVGDGAPGHVTKKLQSLFDQEIERQCGKLAVNN</sequence>
<dbReference type="GO" id="GO:0046416">
    <property type="term" value="P:D-amino acid metabolic process"/>
    <property type="evidence" value="ECO:0007669"/>
    <property type="project" value="InterPro"/>
</dbReference>
<dbReference type="SUPFAM" id="SSF56752">
    <property type="entry name" value="D-aminoacid aminotransferase-like PLP-dependent enzymes"/>
    <property type="match status" value="1"/>
</dbReference>
<dbReference type="CDD" id="cd01558">
    <property type="entry name" value="D-AAT_like"/>
    <property type="match status" value="1"/>
</dbReference>
<reference evidence="13 14" key="1">
    <citation type="submission" date="2018-07" db="EMBL/GenBank/DDBJ databases">
        <title>Bacillus sp. YLB-04 draft genome sequence.</title>
        <authorList>
            <person name="Yu L."/>
            <person name="Tang X."/>
        </authorList>
    </citation>
    <scope>NUCLEOTIDE SEQUENCE [LARGE SCALE GENOMIC DNA]</scope>
    <source>
        <strain evidence="13 14">YLB-04</strain>
    </source>
</reference>
<dbReference type="InterPro" id="IPR043131">
    <property type="entry name" value="BCAT-like_N"/>
</dbReference>
<evidence type="ECO:0000313" key="14">
    <source>
        <dbReference type="Proteomes" id="UP000257144"/>
    </source>
</evidence>
<dbReference type="InterPro" id="IPR005784">
    <property type="entry name" value="D_amino_transT"/>
</dbReference>
<dbReference type="GO" id="GO:0030170">
    <property type="term" value="F:pyridoxal phosphate binding"/>
    <property type="evidence" value="ECO:0007669"/>
    <property type="project" value="InterPro"/>
</dbReference>
<dbReference type="Gene3D" id="3.20.10.10">
    <property type="entry name" value="D-amino Acid Aminotransferase, subunit A, domain 2"/>
    <property type="match status" value="1"/>
</dbReference>
<dbReference type="RefSeq" id="WP_115452645.1">
    <property type="nucleotide sequence ID" value="NZ_QNQT01000006.1"/>
</dbReference>
<gene>
    <name evidence="13" type="primary">dat</name>
    <name evidence="13" type="ORF">DRW41_14075</name>
</gene>
<dbReference type="Gene3D" id="3.30.470.10">
    <property type="match status" value="1"/>
</dbReference>
<dbReference type="GO" id="GO:0047810">
    <property type="term" value="F:D-alanine-2-oxoglutarate aminotransferase activity"/>
    <property type="evidence" value="ECO:0007669"/>
    <property type="project" value="UniProtKB-EC"/>
</dbReference>
<dbReference type="InterPro" id="IPR036038">
    <property type="entry name" value="Aminotransferase-like"/>
</dbReference>
<evidence type="ECO:0000256" key="8">
    <source>
        <dbReference type="ARBA" id="ARBA00022898"/>
    </source>
</evidence>
<comment type="subunit">
    <text evidence="3">Homodimer.</text>
</comment>
<dbReference type="EC" id="2.6.1.21" evidence="4 12"/>
<evidence type="ECO:0000256" key="9">
    <source>
        <dbReference type="ARBA" id="ARBA00047911"/>
    </source>
</evidence>
<dbReference type="GO" id="GO:0008652">
    <property type="term" value="P:amino acid biosynthetic process"/>
    <property type="evidence" value="ECO:0007669"/>
    <property type="project" value="UniProtKB-ARBA"/>
</dbReference>
<evidence type="ECO:0000256" key="7">
    <source>
        <dbReference type="ARBA" id="ARBA00022679"/>
    </source>
</evidence>
<dbReference type="NCBIfam" id="TIGR01121">
    <property type="entry name" value="D_amino_aminoT"/>
    <property type="match status" value="1"/>
</dbReference>
<dbReference type="InterPro" id="IPR043132">
    <property type="entry name" value="BCAT-like_C"/>
</dbReference>
<dbReference type="PROSITE" id="PS00770">
    <property type="entry name" value="AA_TRANSFER_CLASS_4"/>
    <property type="match status" value="1"/>
</dbReference>
<keyword evidence="7 13" id="KW-0808">Transferase</keyword>
<evidence type="ECO:0000256" key="1">
    <source>
        <dbReference type="ARBA" id="ARBA00001933"/>
    </source>
</evidence>
<protein>
    <recommendedName>
        <fullName evidence="5 12">D-alanine aminotransferase</fullName>
        <ecNumber evidence="4 12">2.6.1.21</ecNumber>
    </recommendedName>
</protein>
<dbReference type="FunFam" id="3.30.470.10:FF:000009">
    <property type="entry name" value="D-alanine aminotransferase"/>
    <property type="match status" value="1"/>
</dbReference>
<dbReference type="InterPro" id="IPR018300">
    <property type="entry name" value="Aminotrans_IV_CS"/>
</dbReference>
<dbReference type="InterPro" id="IPR050571">
    <property type="entry name" value="Class-IV_PLP-Dep_Aminotrnsfr"/>
</dbReference>
<dbReference type="EMBL" id="QNQT01000006">
    <property type="protein sequence ID" value="RDU36156.1"/>
    <property type="molecule type" value="Genomic_DNA"/>
</dbReference>
<evidence type="ECO:0000256" key="5">
    <source>
        <dbReference type="ARBA" id="ARBA00021779"/>
    </source>
</evidence>
<keyword evidence="14" id="KW-1185">Reference proteome</keyword>
<evidence type="ECO:0000256" key="4">
    <source>
        <dbReference type="ARBA" id="ARBA00012874"/>
    </source>
</evidence>